<reference evidence="3" key="1">
    <citation type="journal article" date="2015" name="Nature">
        <title>Complex archaea that bridge the gap between prokaryotes and eukaryotes.</title>
        <authorList>
            <person name="Spang A."/>
            <person name="Saw J.H."/>
            <person name="Jorgensen S.L."/>
            <person name="Zaremba-Niedzwiedzka K."/>
            <person name="Martijn J."/>
            <person name="Lind A.E."/>
            <person name="van Eijk R."/>
            <person name="Schleper C."/>
            <person name="Guy L."/>
            <person name="Ettema T.J."/>
        </authorList>
    </citation>
    <scope>NUCLEOTIDE SEQUENCE</scope>
</reference>
<comment type="caution">
    <text evidence="3">The sequence shown here is derived from an EMBL/GenBank/DDBJ whole genome shotgun (WGS) entry which is preliminary data.</text>
</comment>
<protein>
    <recommendedName>
        <fullName evidence="2">YiaAB two helix domain-containing protein</fullName>
    </recommendedName>
</protein>
<organism evidence="3">
    <name type="scientific">marine sediment metagenome</name>
    <dbReference type="NCBI Taxonomy" id="412755"/>
    <lineage>
        <taxon>unclassified sequences</taxon>
        <taxon>metagenomes</taxon>
        <taxon>ecological metagenomes</taxon>
    </lineage>
</organism>
<keyword evidence="1" id="KW-1133">Transmembrane helix</keyword>
<proteinExistence type="predicted"/>
<dbReference type="Pfam" id="PF05360">
    <property type="entry name" value="YiaAB"/>
    <property type="match status" value="1"/>
</dbReference>
<dbReference type="GO" id="GO:0006974">
    <property type="term" value="P:DNA damage response"/>
    <property type="evidence" value="ECO:0007669"/>
    <property type="project" value="TreeGrafter"/>
</dbReference>
<keyword evidence="1" id="KW-0472">Membrane</keyword>
<evidence type="ECO:0000259" key="2">
    <source>
        <dbReference type="Pfam" id="PF05360"/>
    </source>
</evidence>
<dbReference type="PANTHER" id="PTHR37290">
    <property type="entry name" value="INNER MEMBRANE PROTEIN YIAA-RELATED"/>
    <property type="match status" value="1"/>
</dbReference>
<evidence type="ECO:0000256" key="1">
    <source>
        <dbReference type="SAM" id="Phobius"/>
    </source>
</evidence>
<feature type="domain" description="YiaAB two helix" evidence="2">
    <location>
        <begin position="12"/>
        <end position="64"/>
    </location>
</feature>
<evidence type="ECO:0000313" key="3">
    <source>
        <dbReference type="EMBL" id="KKM96285.1"/>
    </source>
</evidence>
<keyword evidence="1" id="KW-0812">Transmembrane</keyword>
<dbReference type="PANTHER" id="PTHR37290:SF1">
    <property type="entry name" value="INNER MEMBRANE PROTEIN YIAA"/>
    <property type="match status" value="1"/>
</dbReference>
<accession>A0A0F9P5I6</accession>
<sequence length="89" mass="9822">MDSELKSNSAGWVFFVKVSFAIALFAAAAGVVLAPVDLVLKGYMAISALFLVSTTITLSKTIRDEHEHQRIVNRISEARTHQLLKEYGE</sequence>
<gene>
    <name evidence="3" type="ORF">LCGC14_1179660</name>
</gene>
<feature type="transmembrane region" description="Helical" evidence="1">
    <location>
        <begin position="42"/>
        <end position="62"/>
    </location>
</feature>
<dbReference type="InterPro" id="IPR038972">
    <property type="entry name" value="YiaA-like"/>
</dbReference>
<dbReference type="GO" id="GO:0005886">
    <property type="term" value="C:plasma membrane"/>
    <property type="evidence" value="ECO:0007669"/>
    <property type="project" value="TreeGrafter"/>
</dbReference>
<dbReference type="AlphaFoldDB" id="A0A0F9P5I6"/>
<feature type="transmembrane region" description="Helical" evidence="1">
    <location>
        <begin position="12"/>
        <end position="36"/>
    </location>
</feature>
<name>A0A0F9P5I6_9ZZZZ</name>
<dbReference type="InterPro" id="IPR008024">
    <property type="entry name" value="YiaAB"/>
</dbReference>
<dbReference type="EMBL" id="LAZR01005901">
    <property type="protein sequence ID" value="KKM96285.1"/>
    <property type="molecule type" value="Genomic_DNA"/>
</dbReference>